<evidence type="ECO:0000256" key="6">
    <source>
        <dbReference type="ARBA" id="ARBA00022679"/>
    </source>
</evidence>
<name>A0AAW1NAC9_POPJA</name>
<evidence type="ECO:0000256" key="10">
    <source>
        <dbReference type="ARBA" id="ARBA00023315"/>
    </source>
</evidence>
<dbReference type="GO" id="GO:0046512">
    <property type="term" value="P:sphingosine biosynthetic process"/>
    <property type="evidence" value="ECO:0007669"/>
    <property type="project" value="TreeGrafter"/>
</dbReference>
<dbReference type="InterPro" id="IPR015424">
    <property type="entry name" value="PyrdxlP-dep_Trfase"/>
</dbReference>
<evidence type="ECO:0000256" key="1">
    <source>
        <dbReference type="ARBA" id="ARBA00001933"/>
    </source>
</evidence>
<protein>
    <recommendedName>
        <fullName evidence="11">Serine palmitoyltransferase 1</fullName>
        <ecNumber evidence="5">2.3.1.50</ecNumber>
    </recommendedName>
    <alternativeName>
        <fullName evidence="12">Long chain base biosynthesis protein 1</fullName>
    </alternativeName>
    <alternativeName>
        <fullName evidence="13">Serine-palmitoyl-CoA transferase 1</fullName>
    </alternativeName>
</protein>
<evidence type="ECO:0000256" key="2">
    <source>
        <dbReference type="ARBA" id="ARBA00004760"/>
    </source>
</evidence>
<accession>A0AAW1NAC9</accession>
<evidence type="ECO:0000256" key="11">
    <source>
        <dbReference type="ARBA" id="ARBA00041066"/>
    </source>
</evidence>
<dbReference type="PANTHER" id="PTHR13693:SF2">
    <property type="entry name" value="SERINE PALMITOYLTRANSFERASE 1"/>
    <property type="match status" value="1"/>
</dbReference>
<proteinExistence type="inferred from homology"/>
<dbReference type="Pfam" id="PF00155">
    <property type="entry name" value="Aminotran_1_2"/>
    <property type="match status" value="1"/>
</dbReference>
<dbReference type="GO" id="GO:0008483">
    <property type="term" value="F:transaminase activity"/>
    <property type="evidence" value="ECO:0007669"/>
    <property type="project" value="UniProtKB-KW"/>
</dbReference>
<evidence type="ECO:0000313" key="18">
    <source>
        <dbReference type="Proteomes" id="UP001458880"/>
    </source>
</evidence>
<keyword evidence="7" id="KW-0663">Pyridoxal phosphate</keyword>
<dbReference type="Gene3D" id="3.40.640.10">
    <property type="entry name" value="Type I PLP-dependent aspartate aminotransferase-like (Major domain)"/>
    <property type="match status" value="1"/>
</dbReference>
<dbReference type="GO" id="GO:0005783">
    <property type="term" value="C:endoplasmic reticulum"/>
    <property type="evidence" value="ECO:0007669"/>
    <property type="project" value="TreeGrafter"/>
</dbReference>
<comment type="caution">
    <text evidence="17">The sequence shown here is derived from an EMBL/GenBank/DDBJ whole genome shotgun (WGS) entry which is preliminary data.</text>
</comment>
<dbReference type="Proteomes" id="UP001458880">
    <property type="component" value="Unassembled WGS sequence"/>
</dbReference>
<feature type="coiled-coil region" evidence="14">
    <location>
        <begin position="184"/>
        <end position="211"/>
    </location>
</feature>
<keyword evidence="14" id="KW-0175">Coiled coil</keyword>
<gene>
    <name evidence="17" type="ORF">QE152_g403</name>
</gene>
<keyword evidence="9" id="KW-0443">Lipid metabolism</keyword>
<dbReference type="GO" id="GO:0030170">
    <property type="term" value="F:pyridoxal phosphate binding"/>
    <property type="evidence" value="ECO:0007669"/>
    <property type="project" value="InterPro"/>
</dbReference>
<dbReference type="Gene3D" id="3.90.1150.10">
    <property type="entry name" value="Aspartate Aminotransferase, domain 1"/>
    <property type="match status" value="1"/>
</dbReference>
<keyword evidence="17" id="KW-0032">Aminotransferase</keyword>
<feature type="domain" description="Aminotransferase class I/classII large" evidence="16">
    <location>
        <begin position="77"/>
        <end position="421"/>
    </location>
</feature>
<evidence type="ECO:0000256" key="14">
    <source>
        <dbReference type="SAM" id="Coils"/>
    </source>
</evidence>
<evidence type="ECO:0000256" key="4">
    <source>
        <dbReference type="ARBA" id="ARBA00008392"/>
    </source>
</evidence>
<evidence type="ECO:0000256" key="15">
    <source>
        <dbReference type="SAM" id="Phobius"/>
    </source>
</evidence>
<dbReference type="EC" id="2.3.1.50" evidence="5"/>
<dbReference type="GO" id="GO:0046513">
    <property type="term" value="P:ceramide biosynthetic process"/>
    <property type="evidence" value="ECO:0007669"/>
    <property type="project" value="TreeGrafter"/>
</dbReference>
<organism evidence="17 18">
    <name type="scientific">Popillia japonica</name>
    <name type="common">Japanese beetle</name>
    <dbReference type="NCBI Taxonomy" id="7064"/>
    <lineage>
        <taxon>Eukaryota</taxon>
        <taxon>Metazoa</taxon>
        <taxon>Ecdysozoa</taxon>
        <taxon>Arthropoda</taxon>
        <taxon>Hexapoda</taxon>
        <taxon>Insecta</taxon>
        <taxon>Pterygota</taxon>
        <taxon>Neoptera</taxon>
        <taxon>Endopterygota</taxon>
        <taxon>Coleoptera</taxon>
        <taxon>Polyphaga</taxon>
        <taxon>Scarabaeiformia</taxon>
        <taxon>Scarabaeidae</taxon>
        <taxon>Rutelinae</taxon>
        <taxon>Popillia</taxon>
    </lineage>
</organism>
<dbReference type="PANTHER" id="PTHR13693">
    <property type="entry name" value="CLASS II AMINOTRANSFERASE/8-AMINO-7-OXONONANOATE SYNTHASE"/>
    <property type="match status" value="1"/>
</dbReference>
<keyword evidence="6" id="KW-0808">Transferase</keyword>
<keyword evidence="15" id="KW-1133">Transmembrane helix</keyword>
<reference evidence="17 18" key="1">
    <citation type="journal article" date="2024" name="BMC Genomics">
        <title>De novo assembly and annotation of Popillia japonica's genome with initial clues to its potential as an invasive pest.</title>
        <authorList>
            <person name="Cucini C."/>
            <person name="Boschi S."/>
            <person name="Funari R."/>
            <person name="Cardaioli E."/>
            <person name="Iannotti N."/>
            <person name="Marturano G."/>
            <person name="Paoli F."/>
            <person name="Bruttini M."/>
            <person name="Carapelli A."/>
            <person name="Frati F."/>
            <person name="Nardi F."/>
        </authorList>
    </citation>
    <scope>NUCLEOTIDE SEQUENCE [LARGE SCALE GENOMIC DNA]</scope>
    <source>
        <strain evidence="17">DMR45628</strain>
    </source>
</reference>
<comment type="similarity">
    <text evidence="4">Belongs to the class-II pyridoxal-phosphate-dependent aminotransferase family.</text>
</comment>
<dbReference type="AlphaFoldDB" id="A0AAW1NAC9"/>
<dbReference type="InterPro" id="IPR015422">
    <property type="entry name" value="PyrdxlP-dep_Trfase_small"/>
</dbReference>
<evidence type="ECO:0000256" key="3">
    <source>
        <dbReference type="ARBA" id="ARBA00004991"/>
    </source>
</evidence>
<evidence type="ECO:0000256" key="12">
    <source>
        <dbReference type="ARBA" id="ARBA00041765"/>
    </source>
</evidence>
<keyword evidence="8" id="KW-0746">Sphingolipid metabolism</keyword>
<dbReference type="EMBL" id="JASPKY010000003">
    <property type="protein sequence ID" value="KAK9758663.1"/>
    <property type="molecule type" value="Genomic_DNA"/>
</dbReference>
<evidence type="ECO:0000256" key="8">
    <source>
        <dbReference type="ARBA" id="ARBA00022919"/>
    </source>
</evidence>
<keyword evidence="15" id="KW-0472">Membrane</keyword>
<evidence type="ECO:0000256" key="7">
    <source>
        <dbReference type="ARBA" id="ARBA00022898"/>
    </source>
</evidence>
<comment type="pathway">
    <text evidence="3">Sphingolipid metabolism.</text>
</comment>
<keyword evidence="18" id="KW-1185">Reference proteome</keyword>
<sequence>MNKILQGNLFDFLIGFVIIGVCFLLTYKKKKVIKLMDIPLLNKRILEYKPEPLVNDTEASLLTRAIMESPMPTSAGCLNLAKINYMDLLNNTVLRDKAEQCIRTYGVGSCGPRGFYGTIDVHLDLENKIAEFLGLEETVLYSYGFSTISSAIGAYCKKNDYIFCDEEICFASLQGFLASRSTVIYFKHNNMEDLEKKLEEVKQTEKLKNKTFRKFLVIEGIYMKTGQICPLPELVEISKKHKMRIFLNETHSFGILGKTGRGVTEYFDVDRSEIDMIMGSLETSLASVGGFCVGRSLVIEHQRLSGLGYCFSASLPPFLSYVSLCAIEMFEDNPSMFSKLQAVSIKMHESLGKLDDFLIVSDAISPLKVITLKKDANVEKTDKIYDFCANNGVFVLKIDDRILFHVNIGMKDEEIERIVDTFSKAVEVV</sequence>
<dbReference type="SUPFAM" id="SSF53383">
    <property type="entry name" value="PLP-dependent transferases"/>
    <property type="match status" value="1"/>
</dbReference>
<feature type="transmembrane region" description="Helical" evidence="15">
    <location>
        <begin position="6"/>
        <end position="27"/>
    </location>
</feature>
<dbReference type="InterPro" id="IPR015421">
    <property type="entry name" value="PyrdxlP-dep_Trfase_major"/>
</dbReference>
<dbReference type="GO" id="GO:0016020">
    <property type="term" value="C:membrane"/>
    <property type="evidence" value="ECO:0007669"/>
    <property type="project" value="GOC"/>
</dbReference>
<evidence type="ECO:0000256" key="13">
    <source>
        <dbReference type="ARBA" id="ARBA00042649"/>
    </source>
</evidence>
<dbReference type="InterPro" id="IPR050087">
    <property type="entry name" value="AON_synthase_class-II"/>
</dbReference>
<evidence type="ECO:0000313" key="17">
    <source>
        <dbReference type="EMBL" id="KAK9758663.1"/>
    </source>
</evidence>
<keyword evidence="10" id="KW-0012">Acyltransferase</keyword>
<evidence type="ECO:0000256" key="9">
    <source>
        <dbReference type="ARBA" id="ARBA00023098"/>
    </source>
</evidence>
<evidence type="ECO:0000259" key="16">
    <source>
        <dbReference type="Pfam" id="PF00155"/>
    </source>
</evidence>
<keyword evidence="15" id="KW-0812">Transmembrane</keyword>
<comment type="pathway">
    <text evidence="2">Lipid metabolism; sphingolipid metabolism.</text>
</comment>
<comment type="cofactor">
    <cofactor evidence="1">
        <name>pyridoxal 5'-phosphate</name>
        <dbReference type="ChEBI" id="CHEBI:597326"/>
    </cofactor>
</comment>
<evidence type="ECO:0000256" key="5">
    <source>
        <dbReference type="ARBA" id="ARBA00013220"/>
    </source>
</evidence>
<dbReference type="InterPro" id="IPR004839">
    <property type="entry name" value="Aminotransferase_I/II_large"/>
</dbReference>
<dbReference type="GO" id="GO:0004758">
    <property type="term" value="F:serine C-palmitoyltransferase activity"/>
    <property type="evidence" value="ECO:0007669"/>
    <property type="project" value="UniProtKB-EC"/>
</dbReference>